<dbReference type="Proteomes" id="UP000001593">
    <property type="component" value="Unassembled WGS sequence"/>
</dbReference>
<dbReference type="PROSITE" id="PS51051">
    <property type="entry name" value="DSL"/>
    <property type="match status" value="5"/>
</dbReference>
<comment type="subcellular location">
    <subcellularLocation>
        <location evidence="6">Membrane</location>
        <topology evidence="6">Single-pass type I membrane protein</topology>
    </subcellularLocation>
</comment>
<feature type="disulfide bond" evidence="5">
    <location>
        <begin position="294"/>
        <end position="306"/>
    </location>
</feature>
<keyword evidence="1 6" id="KW-0217">Developmental protein</keyword>
<feature type="disulfide bond" evidence="5">
    <location>
        <begin position="599"/>
        <end position="608"/>
    </location>
</feature>
<evidence type="ECO:0000313" key="9">
    <source>
        <dbReference type="Proteomes" id="UP000001593"/>
    </source>
</evidence>
<dbReference type="eggNOG" id="KOG1217">
    <property type="taxonomic scope" value="Eukaryota"/>
</dbReference>
<dbReference type="FunFam" id="2.10.25.140:FF:000002">
    <property type="entry name" value="Delta-like protein"/>
    <property type="match status" value="3"/>
</dbReference>
<feature type="disulfide bond" evidence="5">
    <location>
        <begin position="415"/>
        <end position="424"/>
    </location>
</feature>
<dbReference type="HOGENOM" id="CLU_414070_0_0_1"/>
<evidence type="ECO:0000256" key="2">
    <source>
        <dbReference type="ARBA" id="ARBA00022536"/>
    </source>
</evidence>
<feature type="disulfide bond" evidence="5">
    <location>
        <begin position="428"/>
        <end position="440"/>
    </location>
</feature>
<evidence type="ECO:0000256" key="5">
    <source>
        <dbReference type="PROSITE-ProRule" id="PRU00377"/>
    </source>
</evidence>
<dbReference type="OMA" id="ASCHERN"/>
<dbReference type="InterPro" id="IPR052108">
    <property type="entry name" value="MEGF/SIB"/>
</dbReference>
<keyword evidence="9" id="KW-1185">Reference proteome</keyword>
<gene>
    <name evidence="8" type="ORF">NEMVEDRAFT_v1g212543</name>
</gene>
<dbReference type="Gene3D" id="2.10.25.140">
    <property type="match status" value="9"/>
</dbReference>
<dbReference type="GO" id="GO:0016020">
    <property type="term" value="C:membrane"/>
    <property type="evidence" value="ECO:0007669"/>
    <property type="project" value="UniProtKB-SubCell"/>
</dbReference>
<dbReference type="Pfam" id="PF01414">
    <property type="entry name" value="DSL"/>
    <property type="match status" value="5"/>
</dbReference>
<feature type="disulfide bond" evidence="5">
    <location>
        <begin position="348"/>
        <end position="357"/>
    </location>
</feature>
<dbReference type="FunFam" id="2.10.25.140:FF:000001">
    <property type="entry name" value="Delta-like protein"/>
    <property type="match status" value="2"/>
</dbReference>
<feature type="domain" description="DSL" evidence="7">
    <location>
        <begin position="346"/>
        <end position="390"/>
    </location>
</feature>
<feature type="domain" description="DSL" evidence="7">
    <location>
        <begin position="279"/>
        <end position="323"/>
    </location>
</feature>
<sequence length="663" mass="75645">MGPGEISHIWRQFSYKQGDLYHNEGPQVFRVRDFAFSCDRDTESSREHKRRDSGEMLRTNLKVFRVAGPSVFLRSGYEFSRRTHAGFEKMLRMNCTLVSQSLERRFTNECVVASYHGSEKETFDAWDRESVEAESGGHVSVVFKRYRNPTRRRYDGHCCEHVFWSRCGTCDTYLKICLTDFANPRSIKHCPLGSVRTKRLGRDDFRFHLRITRAFTRFKGNIGLYVESWDHDTFTADDLVDKLSLTLHLTRPDPNNHVTSLYRRTLQGRRASLSAELNVYCDPHYYGTACATYCRARDDQYGHYTCNLHGEKVCRPTWHGANCLARCVEYDDSARGHSKCDANGRRVCREGWYGKNCLKYCMERDDHQGHYTCDMMGEKVCREGWYGDDCRIHCVPTESDVQGHYSCDGAGRRVCNDGWHGDKCSVYCKETDDERGHYTCGVKGQRVCHVGWALPNCKTCAQGYNPPNCTAPCVPANNSTQGHYTCDKQDNKKCRMWWHGVNCTTYCVPHMDPVHGHYTCDSHGNKTCHPGWYGDSCSKKCEDASTELSCQGLKQCKPGFARPDCTECEPGFFGVNCSKSCLVGKLGNVVCGASGERKCRKWWYGVDCDVYCVPHDDDTNGHFTCDSNGSWRCILGWAVPECKLKESHKAMAREADVGLFSVN</sequence>
<protein>
    <recommendedName>
        <fullName evidence="6">Delta-like protein</fullName>
    </recommendedName>
</protein>
<dbReference type="STRING" id="45351.A7SHY0"/>
<dbReference type="AlphaFoldDB" id="A7SHY0"/>
<keyword evidence="6" id="KW-1133">Transmembrane helix</keyword>
<feature type="disulfide bond" evidence="5">
    <location>
        <begin position="494"/>
        <end position="503"/>
    </location>
</feature>
<feature type="disulfide bond" evidence="5">
    <location>
        <begin position="381"/>
        <end position="390"/>
    </location>
</feature>
<evidence type="ECO:0000256" key="4">
    <source>
        <dbReference type="ARBA" id="ARBA00023157"/>
    </source>
</evidence>
<comment type="caution">
    <text evidence="5">Lacks conserved residue(s) required for the propagation of feature annotation.</text>
</comment>
<evidence type="ECO:0000259" key="7">
    <source>
        <dbReference type="PROSITE" id="PS51051"/>
    </source>
</evidence>
<feature type="disulfide bond" evidence="5">
    <location>
        <begin position="361"/>
        <end position="373"/>
    </location>
</feature>
<dbReference type="InterPro" id="IPR001774">
    <property type="entry name" value="DSL"/>
</dbReference>
<accession>A7SHY0</accession>
<dbReference type="PANTHER" id="PTHR24035:SF109">
    <property type="entry name" value="PROTEIN DRAPER"/>
    <property type="match status" value="1"/>
</dbReference>
<dbReference type="InParanoid" id="A7SHY0"/>
<dbReference type="SMART" id="SM00051">
    <property type="entry name" value="DSL"/>
    <property type="match status" value="5"/>
</dbReference>
<dbReference type="PANTHER" id="PTHR24035">
    <property type="entry name" value="MULTIPLE EPIDERMAL GROWTH FACTOR-LIKE DOMAINS PROTEIN"/>
    <property type="match status" value="1"/>
</dbReference>
<dbReference type="Gene3D" id="2.60.40.3510">
    <property type="match status" value="1"/>
</dbReference>
<keyword evidence="3 6" id="KW-0677">Repeat</keyword>
<reference evidence="8 9" key="1">
    <citation type="journal article" date="2007" name="Science">
        <title>Sea anemone genome reveals ancestral eumetazoan gene repertoire and genomic organization.</title>
        <authorList>
            <person name="Putnam N.H."/>
            <person name="Srivastava M."/>
            <person name="Hellsten U."/>
            <person name="Dirks B."/>
            <person name="Chapman J."/>
            <person name="Salamov A."/>
            <person name="Terry A."/>
            <person name="Shapiro H."/>
            <person name="Lindquist E."/>
            <person name="Kapitonov V.V."/>
            <person name="Jurka J."/>
            <person name="Genikhovich G."/>
            <person name="Grigoriev I.V."/>
            <person name="Lucas S.M."/>
            <person name="Steele R.E."/>
            <person name="Finnerty J.R."/>
            <person name="Technau U."/>
            <person name="Martindale M.Q."/>
            <person name="Rokhsar D.S."/>
        </authorList>
    </citation>
    <scope>NUCLEOTIDE SEQUENCE [LARGE SCALE GENOMIC DNA]</scope>
    <source>
        <strain evidence="9">CH2 X CH6</strain>
    </source>
</reference>
<feature type="domain" description="DSL" evidence="7">
    <location>
        <begin position="413"/>
        <end position="457"/>
    </location>
</feature>
<keyword evidence="6" id="KW-0732">Signal</keyword>
<dbReference type="EMBL" id="DS469663">
    <property type="protein sequence ID" value="EDO36705.1"/>
    <property type="molecule type" value="Genomic_DNA"/>
</dbReference>
<feature type="disulfide bond" evidence="5">
    <location>
        <begin position="448"/>
        <end position="457"/>
    </location>
</feature>
<keyword evidence="4 5" id="KW-1015">Disulfide bond</keyword>
<feature type="disulfide bond" evidence="5">
    <location>
        <begin position="314"/>
        <end position="323"/>
    </location>
</feature>
<keyword evidence="6" id="KW-0472">Membrane</keyword>
<feature type="disulfide bond" evidence="5">
    <location>
        <begin position="633"/>
        <end position="642"/>
    </location>
</feature>
<evidence type="ECO:0000256" key="6">
    <source>
        <dbReference type="RuleBase" id="RU280815"/>
    </source>
</evidence>
<dbReference type="GO" id="GO:0007154">
    <property type="term" value="P:cell communication"/>
    <property type="evidence" value="ECO:0007669"/>
    <property type="project" value="InterPro"/>
</dbReference>
<feature type="disulfide bond" evidence="5">
    <location>
        <begin position="528"/>
        <end position="537"/>
    </location>
</feature>
<comment type="function">
    <text evidence="6">Putative Notch ligand involved in the mediation of Notch signaling.</text>
</comment>
<feature type="domain" description="DSL" evidence="7">
    <location>
        <begin position="492"/>
        <end position="537"/>
    </location>
</feature>
<keyword evidence="6" id="KW-0812">Transmembrane</keyword>
<name>A7SHY0_NEMVE</name>
<organism evidence="8 9">
    <name type="scientific">Nematostella vectensis</name>
    <name type="common">Starlet sea anemone</name>
    <dbReference type="NCBI Taxonomy" id="45351"/>
    <lineage>
        <taxon>Eukaryota</taxon>
        <taxon>Metazoa</taxon>
        <taxon>Cnidaria</taxon>
        <taxon>Anthozoa</taxon>
        <taxon>Hexacorallia</taxon>
        <taxon>Actiniaria</taxon>
        <taxon>Edwardsiidae</taxon>
        <taxon>Nematostella</taxon>
    </lineage>
</organism>
<evidence type="ECO:0000256" key="1">
    <source>
        <dbReference type="ARBA" id="ARBA00022473"/>
    </source>
</evidence>
<evidence type="ECO:0000313" key="8">
    <source>
        <dbReference type="EMBL" id="EDO36705.1"/>
    </source>
</evidence>
<dbReference type="FunFam" id="2.10.25.140:FF:000004">
    <property type="entry name" value="Delta-like protein"/>
    <property type="match status" value="1"/>
</dbReference>
<feature type="disulfide bond" evidence="5">
    <location>
        <begin position="281"/>
        <end position="290"/>
    </location>
</feature>
<proteinExistence type="predicted"/>
<feature type="domain" description="DSL" evidence="7">
    <location>
        <begin position="597"/>
        <end position="642"/>
    </location>
</feature>
<evidence type="ECO:0000256" key="3">
    <source>
        <dbReference type="ARBA" id="ARBA00022737"/>
    </source>
</evidence>
<keyword evidence="2 6" id="KW-0245">EGF-like domain</keyword>